<dbReference type="EMBL" id="JALJOS010000003">
    <property type="protein sequence ID" value="KAK9841520.1"/>
    <property type="molecule type" value="Genomic_DNA"/>
</dbReference>
<evidence type="ECO:0000313" key="1">
    <source>
        <dbReference type="EMBL" id="KAK9841520.1"/>
    </source>
</evidence>
<keyword evidence="2" id="KW-1185">Reference proteome</keyword>
<evidence type="ECO:0000313" key="2">
    <source>
        <dbReference type="Proteomes" id="UP001438707"/>
    </source>
</evidence>
<dbReference type="AlphaFoldDB" id="A0AAW1S6R6"/>
<accession>A0AAW1S6R6</accession>
<name>A0AAW1S6R6_9CHLO</name>
<dbReference type="Proteomes" id="UP001438707">
    <property type="component" value="Unassembled WGS sequence"/>
</dbReference>
<dbReference type="Gene3D" id="3.60.21.10">
    <property type="match status" value="1"/>
</dbReference>
<dbReference type="InterPro" id="IPR029052">
    <property type="entry name" value="Metallo-depent_PP-like"/>
</dbReference>
<sequence>MDQVCKYVGGCQFVVGTGDNIYGCGAYPGDTTGRLFSDWTNLYNNPLQDTHHSQPDLVQRVWQPRHGHQWLSRAT</sequence>
<proteinExistence type="predicted"/>
<comment type="caution">
    <text evidence="1">The sequence shown here is derived from an EMBL/GenBank/DDBJ whole genome shotgun (WGS) entry which is preliminary data.</text>
</comment>
<reference evidence="1 2" key="1">
    <citation type="journal article" date="2024" name="Nat. Commun.">
        <title>Phylogenomics reveals the evolutionary origins of lichenization in chlorophyte algae.</title>
        <authorList>
            <person name="Puginier C."/>
            <person name="Libourel C."/>
            <person name="Otte J."/>
            <person name="Skaloud P."/>
            <person name="Haon M."/>
            <person name="Grisel S."/>
            <person name="Petersen M."/>
            <person name="Berrin J.G."/>
            <person name="Delaux P.M."/>
            <person name="Dal Grande F."/>
            <person name="Keller J."/>
        </authorList>
    </citation>
    <scope>NUCLEOTIDE SEQUENCE [LARGE SCALE GENOMIC DNA]</scope>
    <source>
        <strain evidence="1 2">SAG 2145</strain>
    </source>
</reference>
<protein>
    <submittedName>
        <fullName evidence="1">Uncharacterized protein</fullName>
    </submittedName>
</protein>
<organism evidence="1 2">
    <name type="scientific">Apatococcus lobatus</name>
    <dbReference type="NCBI Taxonomy" id="904363"/>
    <lineage>
        <taxon>Eukaryota</taxon>
        <taxon>Viridiplantae</taxon>
        <taxon>Chlorophyta</taxon>
        <taxon>core chlorophytes</taxon>
        <taxon>Trebouxiophyceae</taxon>
        <taxon>Chlorellales</taxon>
        <taxon>Chlorellaceae</taxon>
        <taxon>Apatococcus</taxon>
    </lineage>
</organism>
<gene>
    <name evidence="1" type="ORF">WJX74_007196</name>
</gene>